<dbReference type="PANTHER" id="PTHR46616:SF2">
    <property type="entry name" value="OS03G0211100 PROTEIN"/>
    <property type="match status" value="1"/>
</dbReference>
<name>A0A426XEH5_ENSVE</name>
<protein>
    <submittedName>
        <fullName evidence="1">Uncharacterized protein</fullName>
    </submittedName>
</protein>
<dbReference type="AlphaFoldDB" id="A0A426XEH5"/>
<accession>A0A426XEH5</accession>
<dbReference type="EMBL" id="AMZH03021793">
    <property type="protein sequence ID" value="RRT37878.1"/>
    <property type="molecule type" value="Genomic_DNA"/>
</dbReference>
<proteinExistence type="predicted"/>
<reference evidence="1 2" key="1">
    <citation type="journal article" date="2014" name="Agronomy (Basel)">
        <title>A Draft Genome Sequence for Ensete ventricosum, the Drought-Tolerant Tree Against Hunger.</title>
        <authorList>
            <person name="Harrison J."/>
            <person name="Moore K.A."/>
            <person name="Paszkiewicz K."/>
            <person name="Jones T."/>
            <person name="Grant M."/>
            <person name="Ambacheew D."/>
            <person name="Muzemil S."/>
            <person name="Studholme D.J."/>
        </authorList>
    </citation>
    <scope>NUCLEOTIDE SEQUENCE [LARGE SCALE GENOMIC DNA]</scope>
</reference>
<dbReference type="Proteomes" id="UP000287651">
    <property type="component" value="Unassembled WGS sequence"/>
</dbReference>
<evidence type="ECO:0000313" key="2">
    <source>
        <dbReference type="Proteomes" id="UP000287651"/>
    </source>
</evidence>
<dbReference type="PANTHER" id="PTHR46616">
    <property type="entry name" value="UBIQUITIN-PROTEIN LIGASE"/>
    <property type="match status" value="1"/>
</dbReference>
<evidence type="ECO:0000313" key="1">
    <source>
        <dbReference type="EMBL" id="RRT37878.1"/>
    </source>
</evidence>
<organism evidence="1 2">
    <name type="scientific">Ensete ventricosum</name>
    <name type="common">Abyssinian banana</name>
    <name type="synonym">Musa ensete</name>
    <dbReference type="NCBI Taxonomy" id="4639"/>
    <lineage>
        <taxon>Eukaryota</taxon>
        <taxon>Viridiplantae</taxon>
        <taxon>Streptophyta</taxon>
        <taxon>Embryophyta</taxon>
        <taxon>Tracheophyta</taxon>
        <taxon>Spermatophyta</taxon>
        <taxon>Magnoliopsida</taxon>
        <taxon>Liliopsida</taxon>
        <taxon>Zingiberales</taxon>
        <taxon>Musaceae</taxon>
        <taxon>Ensete</taxon>
    </lineage>
</organism>
<gene>
    <name evidence="1" type="ORF">B296_00047407</name>
</gene>
<sequence>MGLQWAAVKIPTLPMQLPFFISCPWCNLSSFRLVYNGNLMFPGKNYFLLWMVESMNDDRLKSQSSIHGEHRPVWTSSDNVMGRSHASYQHIQRSQHTHTEHSSSSQFHVHLVGNYFSTEWIHASFRKSLALFIQLTVKFPIVIIFLLNSPLCRSCQCYHLSPSYPNHCLVRLALLFDTILCIPWLGLAS</sequence>
<comment type="caution">
    <text evidence="1">The sequence shown here is derived from an EMBL/GenBank/DDBJ whole genome shotgun (WGS) entry which is preliminary data.</text>
</comment>